<dbReference type="GO" id="GO:0006508">
    <property type="term" value="P:proteolysis"/>
    <property type="evidence" value="ECO:0007669"/>
    <property type="project" value="UniProtKB-KW"/>
</dbReference>
<dbReference type="PROSITE" id="PS50106">
    <property type="entry name" value="PDZ"/>
    <property type="match status" value="1"/>
</dbReference>
<dbReference type="InterPro" id="IPR005151">
    <property type="entry name" value="Tail-specific_protease"/>
</dbReference>
<dbReference type="FunFam" id="2.30.42.10:FF:000063">
    <property type="entry name" value="Peptidase, S41 family"/>
    <property type="match status" value="1"/>
</dbReference>
<dbReference type="Pfam" id="PF03572">
    <property type="entry name" value="Peptidase_S41"/>
    <property type="match status" value="1"/>
</dbReference>
<dbReference type="GO" id="GO:0007165">
    <property type="term" value="P:signal transduction"/>
    <property type="evidence" value="ECO:0007669"/>
    <property type="project" value="TreeGrafter"/>
</dbReference>
<protein>
    <submittedName>
        <fullName evidence="8">Carboxyl-terminal processing protease</fullName>
    </submittedName>
</protein>
<gene>
    <name evidence="8" type="ORF">SAMN05421760_11719</name>
</gene>
<dbReference type="RefSeq" id="WP_238377134.1">
    <property type="nucleotide sequence ID" value="NZ_FTOE01000017.1"/>
</dbReference>
<dbReference type="GO" id="GO:0030288">
    <property type="term" value="C:outer membrane-bounded periplasmic space"/>
    <property type="evidence" value="ECO:0007669"/>
    <property type="project" value="TreeGrafter"/>
</dbReference>
<comment type="similarity">
    <text evidence="1 5">Belongs to the peptidase S41A family.</text>
</comment>
<dbReference type="PANTHER" id="PTHR32060:SF30">
    <property type="entry name" value="CARBOXY-TERMINAL PROCESSING PROTEASE CTPA"/>
    <property type="match status" value="1"/>
</dbReference>
<dbReference type="SMART" id="SM00228">
    <property type="entry name" value="PDZ"/>
    <property type="match status" value="1"/>
</dbReference>
<feature type="domain" description="PDZ" evidence="7">
    <location>
        <begin position="107"/>
        <end position="175"/>
    </location>
</feature>
<dbReference type="CDD" id="cd06782">
    <property type="entry name" value="cpPDZ_CPP-like"/>
    <property type="match status" value="1"/>
</dbReference>
<keyword evidence="9" id="KW-1185">Reference proteome</keyword>
<dbReference type="Gene3D" id="3.90.226.10">
    <property type="entry name" value="2-enoyl-CoA Hydratase, Chain A, domain 1"/>
    <property type="match status" value="1"/>
</dbReference>
<keyword evidence="2 5" id="KW-0645">Protease</keyword>
<dbReference type="InterPro" id="IPR029045">
    <property type="entry name" value="ClpP/crotonase-like_dom_sf"/>
</dbReference>
<evidence type="ECO:0000256" key="1">
    <source>
        <dbReference type="ARBA" id="ARBA00009179"/>
    </source>
</evidence>
<evidence type="ECO:0000256" key="3">
    <source>
        <dbReference type="ARBA" id="ARBA00022801"/>
    </source>
</evidence>
<dbReference type="InterPro" id="IPR055210">
    <property type="entry name" value="CtpA/B_N"/>
</dbReference>
<keyword evidence="6" id="KW-0732">Signal</keyword>
<dbReference type="InterPro" id="IPR036034">
    <property type="entry name" value="PDZ_sf"/>
</dbReference>
<dbReference type="EMBL" id="FTOE01000017">
    <property type="protein sequence ID" value="SIT12091.1"/>
    <property type="molecule type" value="Genomic_DNA"/>
</dbReference>
<dbReference type="GO" id="GO:0004175">
    <property type="term" value="F:endopeptidase activity"/>
    <property type="evidence" value="ECO:0007669"/>
    <property type="project" value="TreeGrafter"/>
</dbReference>
<evidence type="ECO:0000259" key="7">
    <source>
        <dbReference type="PROSITE" id="PS50106"/>
    </source>
</evidence>
<evidence type="ECO:0000313" key="8">
    <source>
        <dbReference type="EMBL" id="SIT12091.1"/>
    </source>
</evidence>
<evidence type="ECO:0000256" key="6">
    <source>
        <dbReference type="SAM" id="SignalP"/>
    </source>
</evidence>
<evidence type="ECO:0000256" key="4">
    <source>
        <dbReference type="ARBA" id="ARBA00022825"/>
    </source>
</evidence>
<dbReference type="CDD" id="cd07560">
    <property type="entry name" value="Peptidase_S41_CPP"/>
    <property type="match status" value="1"/>
</dbReference>
<dbReference type="AlphaFoldDB" id="A0A1N7PNB1"/>
<dbReference type="PANTHER" id="PTHR32060">
    <property type="entry name" value="TAIL-SPECIFIC PROTEASE"/>
    <property type="match status" value="1"/>
</dbReference>
<dbReference type="InterPro" id="IPR004447">
    <property type="entry name" value="Peptidase_S41A"/>
</dbReference>
<proteinExistence type="inferred from homology"/>
<dbReference type="InterPro" id="IPR001478">
    <property type="entry name" value="PDZ"/>
</dbReference>
<dbReference type="NCBIfam" id="TIGR00225">
    <property type="entry name" value="prc"/>
    <property type="match status" value="1"/>
</dbReference>
<evidence type="ECO:0000256" key="5">
    <source>
        <dbReference type="RuleBase" id="RU004404"/>
    </source>
</evidence>
<dbReference type="FunFam" id="3.90.226.10:FF:000029">
    <property type="entry name" value="Peptidase, S41 family"/>
    <property type="match status" value="1"/>
</dbReference>
<reference evidence="9" key="1">
    <citation type="submission" date="2017-01" db="EMBL/GenBank/DDBJ databases">
        <authorList>
            <person name="Varghese N."/>
            <person name="Submissions S."/>
        </authorList>
    </citation>
    <scope>NUCLEOTIDE SEQUENCE [LARGE SCALE GENOMIC DNA]</scope>
    <source>
        <strain evidence="9">DSM 22306</strain>
    </source>
</reference>
<dbReference type="Gene3D" id="3.30.750.44">
    <property type="match status" value="1"/>
</dbReference>
<sequence length="451" mass="48233">MKCSSKPISVVKSIGPSLIMSLAISLSLGSVTWAASAAEQSVQGSSVPTSSVKTLPLEELRRFSEVFDRIKSSYVEPVDDAKVLEDAIRGMIAGLDPHSSYLEPDAFEELQEHTTGEFGGVGIEISLEDGFIRVITPIDDTPAVKAGIKPGDLITRIDSEPVKGMGLDGAISRMRGKPGTKIVLTVLREGQEKPLDISVIRAVIKVTSIKQRMLGEEYAYVRITQFQGNTGSDLKSALQKIEKNGSLKGVVLDLRNNPGGVLQAAVEVVDAFIDQGMIVYTQGRLASSDTEFMATDDILLTGVPMVVLINSGSASASEIVAGALQDHKRAVIMGTSSFGKGSVQTILPLTDNRALKLTTARYFTPSGRSIQAQGIQPDVVVEDAELTTVQGRLFTKEKDLSGHLFNGQVDESKDPELDAAGKSLSERDYQLYEALNLLKALSIVGKVAAPE</sequence>
<name>A0A1N7PNB1_9GAMM</name>
<dbReference type="Pfam" id="PF13180">
    <property type="entry name" value="PDZ_2"/>
    <property type="match status" value="1"/>
</dbReference>
<keyword evidence="4 5" id="KW-0720">Serine protease</keyword>
<dbReference type="GO" id="GO:0008236">
    <property type="term" value="F:serine-type peptidase activity"/>
    <property type="evidence" value="ECO:0007669"/>
    <property type="project" value="UniProtKB-KW"/>
</dbReference>
<organism evidence="8 9">
    <name type="scientific">Neptunomonas antarctica</name>
    <dbReference type="NCBI Taxonomy" id="619304"/>
    <lineage>
        <taxon>Bacteria</taxon>
        <taxon>Pseudomonadati</taxon>
        <taxon>Pseudomonadota</taxon>
        <taxon>Gammaproteobacteria</taxon>
        <taxon>Oceanospirillales</taxon>
        <taxon>Oceanospirillaceae</taxon>
        <taxon>Neptunomonas</taxon>
    </lineage>
</organism>
<dbReference type="SMART" id="SM00245">
    <property type="entry name" value="TSPc"/>
    <property type="match status" value="1"/>
</dbReference>
<feature type="signal peptide" evidence="6">
    <location>
        <begin position="1"/>
        <end position="37"/>
    </location>
</feature>
<dbReference type="Gene3D" id="2.30.42.10">
    <property type="match status" value="1"/>
</dbReference>
<dbReference type="Proteomes" id="UP000185999">
    <property type="component" value="Unassembled WGS sequence"/>
</dbReference>
<dbReference type="SUPFAM" id="SSF50156">
    <property type="entry name" value="PDZ domain-like"/>
    <property type="match status" value="1"/>
</dbReference>
<dbReference type="STRING" id="619304.SAMN05421760_11719"/>
<evidence type="ECO:0000313" key="9">
    <source>
        <dbReference type="Proteomes" id="UP000185999"/>
    </source>
</evidence>
<dbReference type="Pfam" id="PF22694">
    <property type="entry name" value="CtpB_N-like"/>
    <property type="match status" value="1"/>
</dbReference>
<evidence type="ECO:0000256" key="2">
    <source>
        <dbReference type="ARBA" id="ARBA00022670"/>
    </source>
</evidence>
<feature type="chain" id="PRO_5012817399" evidence="6">
    <location>
        <begin position="38"/>
        <end position="451"/>
    </location>
</feature>
<dbReference type="SUPFAM" id="SSF52096">
    <property type="entry name" value="ClpP/crotonase"/>
    <property type="match status" value="1"/>
</dbReference>
<accession>A0A1N7PNB1</accession>
<keyword evidence="3 5" id="KW-0378">Hydrolase</keyword>